<evidence type="ECO:0000256" key="1">
    <source>
        <dbReference type="SAM" id="MobiDB-lite"/>
    </source>
</evidence>
<reference evidence="2 3" key="1">
    <citation type="submission" date="2015-07" db="EMBL/GenBank/DDBJ databases">
        <title>Genome analysis of myxobacterium Chondromyces crocatus Cm c5 reveals a high potential for natural compound synthesis and the genetic basis for the loss of fruiting body formation.</title>
        <authorList>
            <person name="Zaburannyi N."/>
            <person name="Bunk B."/>
            <person name="Maier J."/>
            <person name="Overmann J."/>
            <person name="Mueller R."/>
        </authorList>
    </citation>
    <scope>NUCLEOTIDE SEQUENCE [LARGE SCALE GENOMIC DNA]</scope>
    <source>
        <strain evidence="2 3">Cm c5</strain>
    </source>
</reference>
<feature type="region of interest" description="Disordered" evidence="1">
    <location>
        <begin position="205"/>
        <end position="228"/>
    </location>
</feature>
<dbReference type="AlphaFoldDB" id="A0A0K1EKT1"/>
<organism evidence="2 3">
    <name type="scientific">Chondromyces crocatus</name>
    <dbReference type="NCBI Taxonomy" id="52"/>
    <lineage>
        <taxon>Bacteria</taxon>
        <taxon>Pseudomonadati</taxon>
        <taxon>Myxococcota</taxon>
        <taxon>Polyangia</taxon>
        <taxon>Polyangiales</taxon>
        <taxon>Polyangiaceae</taxon>
        <taxon>Chondromyces</taxon>
    </lineage>
</organism>
<dbReference type="STRING" id="52.CMC5_054390"/>
<evidence type="ECO:0000313" key="2">
    <source>
        <dbReference type="EMBL" id="AKT41272.1"/>
    </source>
</evidence>
<proteinExistence type="predicted"/>
<name>A0A0K1EKT1_CHOCO</name>
<evidence type="ECO:0000313" key="3">
    <source>
        <dbReference type="Proteomes" id="UP000067626"/>
    </source>
</evidence>
<dbReference type="KEGG" id="ccro:CMC5_054390"/>
<gene>
    <name evidence="2" type="ORF">CMC5_054390</name>
</gene>
<feature type="compositionally biased region" description="Low complexity" evidence="1">
    <location>
        <begin position="51"/>
        <end position="63"/>
    </location>
</feature>
<protein>
    <submittedName>
        <fullName evidence="2">Uncharacterized protein</fullName>
    </submittedName>
</protein>
<dbReference type="EMBL" id="CP012159">
    <property type="protein sequence ID" value="AKT41272.1"/>
    <property type="molecule type" value="Genomic_DNA"/>
</dbReference>
<feature type="region of interest" description="Disordered" evidence="1">
    <location>
        <begin position="45"/>
        <end position="126"/>
    </location>
</feature>
<keyword evidence="3" id="KW-1185">Reference proteome</keyword>
<sequence>MGRPDPWARMSTLEASLLGDRSVQNILTVQTLGPPRHFPSLRWQEAHSRTRSMARAQRQAASSHAKPWKLATKRREGRQKPLAPSATFLQRRQKPLAPSATFLQRRQKPLAPSATFLQRRQKPLAPSATFLQRRQKPLAPSATFLQRRQKPLAPSATFLQRRQEPLAPSATFLQALPEPRPPSATLLWRPSTRCVHAATPRCRLQSGPPLSIHLMSPSQRPRRRPGIP</sequence>
<dbReference type="PATRIC" id="fig|52.7.peg.6021"/>
<accession>A0A0K1EKT1</accession>
<dbReference type="Proteomes" id="UP000067626">
    <property type="component" value="Chromosome"/>
</dbReference>